<name>A0ABX8VD98_9FLAO</name>
<feature type="signal peptide" evidence="1">
    <location>
        <begin position="1"/>
        <end position="22"/>
    </location>
</feature>
<proteinExistence type="predicted"/>
<dbReference type="Proteomes" id="UP000825381">
    <property type="component" value="Chromosome"/>
</dbReference>
<accession>A0ABX8VD98</accession>
<evidence type="ECO:0000313" key="2">
    <source>
        <dbReference type="EMBL" id="QYJ69133.1"/>
    </source>
</evidence>
<keyword evidence="3" id="KW-1185">Reference proteome</keyword>
<evidence type="ECO:0008006" key="4">
    <source>
        <dbReference type="Google" id="ProtNLM"/>
    </source>
</evidence>
<evidence type="ECO:0000313" key="3">
    <source>
        <dbReference type="Proteomes" id="UP000825381"/>
    </source>
</evidence>
<dbReference type="Gene3D" id="2.30.30.40">
    <property type="entry name" value="SH3 Domains"/>
    <property type="match status" value="1"/>
</dbReference>
<keyword evidence="1" id="KW-0732">Signal</keyword>
<evidence type="ECO:0000256" key="1">
    <source>
        <dbReference type="SAM" id="SignalP"/>
    </source>
</evidence>
<dbReference type="EMBL" id="CP080429">
    <property type="protein sequence ID" value="QYJ69133.1"/>
    <property type="molecule type" value="Genomic_DNA"/>
</dbReference>
<gene>
    <name evidence="2" type="ORF">K1I41_04380</name>
</gene>
<sequence length="256" mass="29397">MKRVFKIITMLILFLKAIYCFGQENSTEPVGIYEFVIITDPEDSFVNLRNTPNIKGSIDKQLQNGKVMFAYEQDGNWILVERSKAEGLKNDIATSGYVHKSRVKKISSLKEVKNTSSTNNSISFTSENIFVQITQRNFVKSEHKCFYSDDEYYHYDKGIYNLELIDGKEPWGTDGNIPRMEYKNITIKIDGKTITLPEQSYKNLYEPNLSNTSVHYDTAKDTLYIIANNSDGAGAYATVLIIENKKYKERVLEIPF</sequence>
<protein>
    <recommendedName>
        <fullName evidence="4">SH3 domain-containing protein</fullName>
    </recommendedName>
</protein>
<organism evidence="2 3">
    <name type="scientific">Flavobacterium litorale</name>
    <dbReference type="NCBI Taxonomy" id="2856519"/>
    <lineage>
        <taxon>Bacteria</taxon>
        <taxon>Pseudomonadati</taxon>
        <taxon>Bacteroidota</taxon>
        <taxon>Flavobacteriia</taxon>
        <taxon>Flavobacteriales</taxon>
        <taxon>Flavobacteriaceae</taxon>
        <taxon>Flavobacterium</taxon>
    </lineage>
</organism>
<dbReference type="RefSeq" id="WP_220641468.1">
    <property type="nucleotide sequence ID" value="NZ_CP080429.1"/>
</dbReference>
<reference evidence="2 3" key="1">
    <citation type="submission" date="2021-07" db="EMBL/GenBank/DDBJ databases">
        <title>Flavobacterium WSW3-B6 sp.nov, isolated from seaweed.</title>
        <authorList>
            <person name="Muhammad N."/>
            <person name="Ho H."/>
            <person name="Lee Y.-J."/>
            <person name="Nguyen T."/>
            <person name="Ho J."/>
            <person name="Kim S.-G."/>
        </authorList>
    </citation>
    <scope>NUCLEOTIDE SEQUENCE [LARGE SCALE GENOMIC DNA]</scope>
    <source>
        <strain evidence="2 3">WSW3-B6</strain>
    </source>
</reference>
<feature type="chain" id="PRO_5046917239" description="SH3 domain-containing protein" evidence="1">
    <location>
        <begin position="23"/>
        <end position="256"/>
    </location>
</feature>